<evidence type="ECO:0000313" key="1">
    <source>
        <dbReference type="EMBL" id="VAW73394.1"/>
    </source>
</evidence>
<sequence length="78" mass="9121">MQTKLTLRLENTLIQQAKMYAKQHDKSLSQVVSDYFQILTRQDKVAEAPPITRSLTGVLESSHIEEDDYKKHLEEKYL</sequence>
<evidence type="ECO:0008006" key="2">
    <source>
        <dbReference type="Google" id="ProtNLM"/>
    </source>
</evidence>
<protein>
    <recommendedName>
        <fullName evidence="2">Antitoxin</fullName>
    </recommendedName>
</protein>
<dbReference type="EMBL" id="UOFJ01000710">
    <property type="protein sequence ID" value="VAW73394.1"/>
    <property type="molecule type" value="Genomic_DNA"/>
</dbReference>
<dbReference type="AlphaFoldDB" id="A0A3B0YWU6"/>
<name>A0A3B0YWU6_9ZZZZ</name>
<dbReference type="InterPro" id="IPR045944">
    <property type="entry name" value="DUF6364"/>
</dbReference>
<accession>A0A3B0YWU6</accession>
<organism evidence="1">
    <name type="scientific">hydrothermal vent metagenome</name>
    <dbReference type="NCBI Taxonomy" id="652676"/>
    <lineage>
        <taxon>unclassified sequences</taxon>
        <taxon>metagenomes</taxon>
        <taxon>ecological metagenomes</taxon>
    </lineage>
</organism>
<gene>
    <name evidence="1" type="ORF">MNBD_GAMMA10-2717</name>
</gene>
<reference evidence="1" key="1">
    <citation type="submission" date="2018-06" db="EMBL/GenBank/DDBJ databases">
        <authorList>
            <person name="Zhirakovskaya E."/>
        </authorList>
    </citation>
    <scope>NUCLEOTIDE SEQUENCE</scope>
</reference>
<dbReference type="Pfam" id="PF19891">
    <property type="entry name" value="DUF6364"/>
    <property type="match status" value="1"/>
</dbReference>
<proteinExistence type="predicted"/>